<proteinExistence type="inferred from homology"/>
<evidence type="ECO:0000313" key="8">
    <source>
        <dbReference type="EMBL" id="RJF58472.1"/>
    </source>
</evidence>
<feature type="chain" id="PRO_5041731925" evidence="5">
    <location>
        <begin position="34"/>
        <end position="346"/>
    </location>
</feature>
<evidence type="ECO:0000313" key="9">
    <source>
        <dbReference type="Proteomes" id="UP000284338"/>
    </source>
</evidence>
<comment type="similarity">
    <text evidence="2">Belongs to the fimbrial protein family.</text>
</comment>
<dbReference type="SUPFAM" id="SSF49401">
    <property type="entry name" value="Bacterial adhesins"/>
    <property type="match status" value="1"/>
</dbReference>
<dbReference type="RefSeq" id="WP_006322133.1">
    <property type="nucleotide sequence ID" value="NZ_QYYG01000001.1"/>
</dbReference>
<evidence type="ECO:0000259" key="6">
    <source>
        <dbReference type="Pfam" id="PF00419"/>
    </source>
</evidence>
<dbReference type="PANTHER" id="PTHR33420:SF3">
    <property type="entry name" value="FIMBRIAL SUBUNIT ELFA"/>
    <property type="match status" value="1"/>
</dbReference>
<evidence type="ECO:0000256" key="3">
    <source>
        <dbReference type="ARBA" id="ARBA00022729"/>
    </source>
</evidence>
<evidence type="ECO:0000256" key="4">
    <source>
        <dbReference type="ARBA" id="ARBA00023263"/>
    </source>
</evidence>
<gene>
    <name evidence="8" type="ORF">D4100_06885</name>
</gene>
<dbReference type="GO" id="GO:0009289">
    <property type="term" value="C:pilus"/>
    <property type="evidence" value="ECO:0007669"/>
    <property type="project" value="UniProtKB-SubCell"/>
</dbReference>
<evidence type="ECO:0000256" key="5">
    <source>
        <dbReference type="SAM" id="SignalP"/>
    </source>
</evidence>
<dbReference type="GO" id="GO:0043709">
    <property type="term" value="P:cell adhesion involved in single-species biofilm formation"/>
    <property type="evidence" value="ECO:0007669"/>
    <property type="project" value="TreeGrafter"/>
</dbReference>
<feature type="domain" description="MrkD-like receptor binding" evidence="7">
    <location>
        <begin position="46"/>
        <end position="188"/>
    </location>
</feature>
<reference evidence="8 9" key="1">
    <citation type="submission" date="2018-09" db="EMBL/GenBank/DDBJ databases">
        <title>Draft genome of a novel serratia sp. strain with antifungal activity.</title>
        <authorList>
            <person name="Dichmann S.I."/>
            <person name="Park B.P."/>
            <person name="Pathiraja D."/>
            <person name="Choi I.-G."/>
            <person name="Stougaard P."/>
            <person name="Hennessy R.C."/>
        </authorList>
    </citation>
    <scope>NUCLEOTIDE SEQUENCE [LARGE SCALE GENOMIC DNA]</scope>
    <source>
        <strain evidence="8 9">S40</strain>
    </source>
</reference>
<dbReference type="InterPro" id="IPR008966">
    <property type="entry name" value="Adhesion_dom_sf"/>
</dbReference>
<feature type="signal peptide" evidence="5">
    <location>
        <begin position="1"/>
        <end position="33"/>
    </location>
</feature>
<dbReference type="InterPro" id="IPR050263">
    <property type="entry name" value="Bact_Fimbrial_Adh_Pro"/>
</dbReference>
<dbReference type="Gene3D" id="2.60.40.3310">
    <property type="match status" value="1"/>
</dbReference>
<dbReference type="InterPro" id="IPR000259">
    <property type="entry name" value="Adhesion_dom_fimbrial"/>
</dbReference>
<dbReference type="AlphaFoldDB" id="A0AA92X760"/>
<dbReference type="Proteomes" id="UP000284338">
    <property type="component" value="Unassembled WGS sequence"/>
</dbReference>
<dbReference type="EMBL" id="QYYG01000001">
    <property type="protein sequence ID" value="RJF58472.1"/>
    <property type="molecule type" value="Genomic_DNA"/>
</dbReference>
<keyword evidence="4" id="KW-0281">Fimbrium</keyword>
<dbReference type="Pfam" id="PF00419">
    <property type="entry name" value="Fimbrial"/>
    <property type="match status" value="1"/>
</dbReference>
<dbReference type="PANTHER" id="PTHR33420">
    <property type="entry name" value="FIMBRIAL SUBUNIT ELFA-RELATED"/>
    <property type="match status" value="1"/>
</dbReference>
<evidence type="ECO:0000256" key="1">
    <source>
        <dbReference type="ARBA" id="ARBA00004561"/>
    </source>
</evidence>
<keyword evidence="3 5" id="KW-0732">Signal</keyword>
<organism evidence="8 9">
    <name type="scientific">Serratia inhibens</name>
    <dbReference type="NCBI Taxonomy" id="2338073"/>
    <lineage>
        <taxon>Bacteria</taxon>
        <taxon>Pseudomonadati</taxon>
        <taxon>Pseudomonadota</taxon>
        <taxon>Gammaproteobacteria</taxon>
        <taxon>Enterobacterales</taxon>
        <taxon>Yersiniaceae</taxon>
        <taxon>Serratia</taxon>
    </lineage>
</organism>
<dbReference type="InterPro" id="IPR036937">
    <property type="entry name" value="Adhesion_dom_fimbrial_sf"/>
</dbReference>
<comment type="caution">
    <text evidence="8">The sequence shown here is derived from an EMBL/GenBank/DDBJ whole genome shotgun (WGS) entry which is preliminary data.</text>
</comment>
<comment type="subcellular location">
    <subcellularLocation>
        <location evidence="1">Fimbrium</location>
    </subcellularLocation>
</comment>
<dbReference type="InterPro" id="IPR054160">
    <property type="entry name" value="MrkD_recept-bd"/>
</dbReference>
<dbReference type="Gene3D" id="2.60.40.1090">
    <property type="entry name" value="Fimbrial-type adhesion domain"/>
    <property type="match status" value="1"/>
</dbReference>
<keyword evidence="9" id="KW-1185">Reference proteome</keyword>
<dbReference type="Pfam" id="PF22003">
    <property type="entry name" value="MrkDrd"/>
    <property type="match status" value="1"/>
</dbReference>
<sequence>MMKLTRVLSLNKTAVQRLALFGVLMAAGQSAYASCTVNSGYKAQVINMKLGRVLVTPGSQVGDTLVTGQFPINAVNGIGRCNSSGGSAIGQILQGSRSTLTNVWSTNIPGIGIRLYREAGSISTFYPHTLRLGGNTTVNLNGGYFKIDVVKTAAQTGTGQLTTGLYTNYYMDGSGPGLPLLQSIVDANSLTIVTSTCNVDSGSKDKVVNLDSVTAASFGGVGSTQGEKAFDININCVGGVGEDLLPGSAGQGIVNVRFNYDQDTSNAPGVIKSQPGANTASGVAVQLLTGTTTQPIKNGDAVNAGRTVPNQANTLTLPLKARYYRTGTTIKGGNIKSTATFTIEYN</sequence>
<name>A0AA92X760_9GAMM</name>
<evidence type="ECO:0000256" key="2">
    <source>
        <dbReference type="ARBA" id="ARBA00006671"/>
    </source>
</evidence>
<protein>
    <submittedName>
        <fullName evidence="8">Type 1 fimbrial protein</fullName>
    </submittedName>
</protein>
<accession>A0AA92X760</accession>
<feature type="domain" description="Fimbrial-type adhesion" evidence="6">
    <location>
        <begin position="190"/>
        <end position="345"/>
    </location>
</feature>
<evidence type="ECO:0000259" key="7">
    <source>
        <dbReference type="Pfam" id="PF22003"/>
    </source>
</evidence>